<feature type="transmembrane region" description="Helical" evidence="7">
    <location>
        <begin position="6"/>
        <end position="23"/>
    </location>
</feature>
<organism evidence="9 10">
    <name type="scientific">Advenella mandrilli</name>
    <dbReference type="NCBI Taxonomy" id="2800330"/>
    <lineage>
        <taxon>Bacteria</taxon>
        <taxon>Pseudomonadati</taxon>
        <taxon>Pseudomonadota</taxon>
        <taxon>Betaproteobacteria</taxon>
        <taxon>Burkholderiales</taxon>
        <taxon>Alcaligenaceae</taxon>
    </lineage>
</organism>
<dbReference type="InterPro" id="IPR056413">
    <property type="entry name" value="TPR_CcmH_CycH"/>
</dbReference>
<dbReference type="PANTHER" id="PTHR47870">
    <property type="entry name" value="CYTOCHROME C-TYPE BIOGENESIS PROTEIN CCMH"/>
    <property type="match status" value="1"/>
</dbReference>
<evidence type="ECO:0000256" key="2">
    <source>
        <dbReference type="ARBA" id="ARBA00022737"/>
    </source>
</evidence>
<accession>A0ABS1EFT9</accession>
<keyword evidence="2" id="KW-0677">Repeat</keyword>
<keyword evidence="10" id="KW-1185">Reference proteome</keyword>
<dbReference type="Pfam" id="PF23914">
    <property type="entry name" value="TPR_CcmH_CycH"/>
    <property type="match status" value="1"/>
</dbReference>
<proteinExistence type="predicted"/>
<dbReference type="RefSeq" id="WP_200235329.1">
    <property type="nucleotide sequence ID" value="NZ_JAENGP010000006.1"/>
</dbReference>
<evidence type="ECO:0000313" key="10">
    <source>
        <dbReference type="Proteomes" id="UP000635316"/>
    </source>
</evidence>
<feature type="compositionally biased region" description="Basic and acidic residues" evidence="6">
    <location>
        <begin position="273"/>
        <end position="283"/>
    </location>
</feature>
<dbReference type="InterPro" id="IPR017560">
    <property type="entry name" value="Cyt_c_biogenesis_CcmI"/>
</dbReference>
<feature type="transmembrane region" description="Helical" evidence="7">
    <location>
        <begin position="96"/>
        <end position="115"/>
    </location>
</feature>
<evidence type="ECO:0000256" key="6">
    <source>
        <dbReference type="SAM" id="MobiDB-lite"/>
    </source>
</evidence>
<dbReference type="SUPFAM" id="SSF48452">
    <property type="entry name" value="TPR-like"/>
    <property type="match status" value="1"/>
</dbReference>
<dbReference type="InterPro" id="IPR019734">
    <property type="entry name" value="TPR_rpt"/>
</dbReference>
<dbReference type="InterPro" id="IPR011990">
    <property type="entry name" value="TPR-like_helical_dom_sf"/>
</dbReference>
<gene>
    <name evidence="9" type="primary">ccmI</name>
    <name evidence="9" type="ORF">JHL22_06905</name>
</gene>
<keyword evidence="7" id="KW-0472">Membrane</keyword>
<evidence type="ECO:0000313" key="9">
    <source>
        <dbReference type="EMBL" id="MBK1780940.1"/>
    </source>
</evidence>
<keyword evidence="3" id="KW-0201">Cytochrome c-type biogenesis</keyword>
<evidence type="ECO:0000256" key="4">
    <source>
        <dbReference type="ARBA" id="ARBA00022803"/>
    </source>
</evidence>
<dbReference type="Gene3D" id="1.25.40.10">
    <property type="entry name" value="Tetratricopeptide repeat domain"/>
    <property type="match status" value="1"/>
</dbReference>
<dbReference type="NCBIfam" id="TIGR03142">
    <property type="entry name" value="cytochro_ccmI"/>
    <property type="match status" value="1"/>
</dbReference>
<keyword evidence="4 5" id="KW-0802">TPR repeat</keyword>
<feature type="repeat" description="TPR" evidence="5">
    <location>
        <begin position="224"/>
        <end position="257"/>
    </location>
</feature>
<evidence type="ECO:0000256" key="3">
    <source>
        <dbReference type="ARBA" id="ARBA00022748"/>
    </source>
</evidence>
<protein>
    <submittedName>
        <fullName evidence="9">C-type cytochrome biogenesis protein CcmI</fullName>
    </submittedName>
</protein>
<reference evidence="9 10" key="1">
    <citation type="submission" date="2020-12" db="EMBL/GenBank/DDBJ databases">
        <authorList>
            <person name="Lu T."/>
            <person name="Wang Q."/>
            <person name="Han X."/>
        </authorList>
    </citation>
    <scope>NUCLEOTIDE SEQUENCE [LARGE SCALE GENOMIC DNA]</scope>
    <source>
        <strain evidence="9 10">WQ 585</strain>
    </source>
</reference>
<dbReference type="SMART" id="SM00028">
    <property type="entry name" value="TPR"/>
    <property type="match status" value="2"/>
</dbReference>
<feature type="compositionally biased region" description="Basic and acidic residues" evidence="6">
    <location>
        <begin position="300"/>
        <end position="313"/>
    </location>
</feature>
<dbReference type="PANTHER" id="PTHR47870:SF1">
    <property type="entry name" value="CYTOCHROME C-TYPE BIOGENESIS PROTEIN CCMH"/>
    <property type="match status" value="1"/>
</dbReference>
<keyword evidence="7" id="KW-1133">Transmembrane helix</keyword>
<evidence type="ECO:0000256" key="7">
    <source>
        <dbReference type="SAM" id="Phobius"/>
    </source>
</evidence>
<evidence type="ECO:0000256" key="5">
    <source>
        <dbReference type="PROSITE-ProRule" id="PRU00339"/>
    </source>
</evidence>
<sequence length="313" mass="34814">MTELILLGLFISAIVVALLFWVMQKSKYEKLQKRALEQRYMVHEQTLQELQQELAAGNMSEDNYRQAQLEAQVQLVEDMRRLEAQPQAPAGSSAKYMPWAIVAVPLVAAAGYYYLGNLAALNPAATFGMNGNVEQFLGAVEQLEKKAAANPEDLTQQLMLARSYRAMGRHGDSVAAYGRAWEVIKDNPTELSLFAGVLALYRGSFEGKPDELLKQALAIDAEDHDALLLLGGSYYEKGDYRKAIETWEKLLALLPAGSEERSDLVRQIEDTKAVEADPTKAVDGDLADEMDDLPHPPIRSVEDIPEHKFMKSN</sequence>
<dbReference type="Proteomes" id="UP000635316">
    <property type="component" value="Unassembled WGS sequence"/>
</dbReference>
<dbReference type="PROSITE" id="PS50005">
    <property type="entry name" value="TPR"/>
    <property type="match status" value="1"/>
</dbReference>
<dbReference type="InterPro" id="IPR051263">
    <property type="entry name" value="C-type_cytochrome_biogenesis"/>
</dbReference>
<feature type="region of interest" description="Disordered" evidence="6">
    <location>
        <begin position="273"/>
        <end position="313"/>
    </location>
</feature>
<comment type="caution">
    <text evidence="9">The sequence shown here is derived from an EMBL/GenBank/DDBJ whole genome shotgun (WGS) entry which is preliminary data.</text>
</comment>
<name>A0ABS1EFT9_9BURK</name>
<feature type="domain" description="Cytochrome c-type biogenesis protein H TPR" evidence="8">
    <location>
        <begin position="147"/>
        <end position="260"/>
    </location>
</feature>
<dbReference type="EMBL" id="JAENGP010000006">
    <property type="protein sequence ID" value="MBK1780940.1"/>
    <property type="molecule type" value="Genomic_DNA"/>
</dbReference>
<evidence type="ECO:0000259" key="8">
    <source>
        <dbReference type="Pfam" id="PF23914"/>
    </source>
</evidence>
<evidence type="ECO:0000256" key="1">
    <source>
        <dbReference type="ARBA" id="ARBA00004196"/>
    </source>
</evidence>
<comment type="subcellular location">
    <subcellularLocation>
        <location evidence="1">Cell envelope</location>
    </subcellularLocation>
</comment>
<keyword evidence="7" id="KW-0812">Transmembrane</keyword>